<dbReference type="GO" id="GO:0034098">
    <property type="term" value="C:VCP-NPL4-UFD1 AAA ATPase complex"/>
    <property type="evidence" value="ECO:0007669"/>
    <property type="project" value="TreeGrafter"/>
</dbReference>
<keyword evidence="2" id="KW-0833">Ubl conjugation pathway</keyword>
<dbReference type="Pfam" id="PF24842">
    <property type="entry name" value="UFD1_N2"/>
    <property type="match status" value="1"/>
</dbReference>
<reference evidence="6" key="1">
    <citation type="submission" date="2014-03" db="EMBL/GenBank/DDBJ databases">
        <title>The whipworm genome and dual-species transcriptomics of an intimate host-pathogen interaction.</title>
        <authorList>
            <person name="Foth B.J."/>
            <person name="Tsai I.J."/>
            <person name="Reid A.J."/>
            <person name="Bancroft A.J."/>
            <person name="Nichol S."/>
            <person name="Tracey A."/>
            <person name="Holroyd N."/>
            <person name="Cotton J.A."/>
            <person name="Stanley E.J."/>
            <person name="Zarowiecki M."/>
            <person name="Liu J.Z."/>
            <person name="Huckvale T."/>
            <person name="Cooper P.J."/>
            <person name="Grencis R.K."/>
            <person name="Berriman M."/>
        </authorList>
    </citation>
    <scope>NUCLEOTIDE SEQUENCE [LARGE SCALE GENOMIC DNA]</scope>
    <source>
        <strain evidence="6">Edinburgh</strain>
    </source>
</reference>
<dbReference type="GO" id="GO:0006511">
    <property type="term" value="P:ubiquitin-dependent protein catabolic process"/>
    <property type="evidence" value="ECO:0007669"/>
    <property type="project" value="InterPro"/>
</dbReference>
<dbReference type="InterPro" id="IPR055418">
    <property type="entry name" value="UFD1_N2"/>
</dbReference>
<dbReference type="InterPro" id="IPR055417">
    <property type="entry name" value="UFD1_N1"/>
</dbReference>
<feature type="region of interest" description="Disordered" evidence="3">
    <location>
        <begin position="312"/>
        <end position="350"/>
    </location>
</feature>
<dbReference type="GO" id="GO:0031593">
    <property type="term" value="F:polyubiquitin modification-dependent protein binding"/>
    <property type="evidence" value="ECO:0007669"/>
    <property type="project" value="TreeGrafter"/>
</dbReference>
<evidence type="ECO:0000256" key="3">
    <source>
        <dbReference type="SAM" id="MobiDB-lite"/>
    </source>
</evidence>
<feature type="compositionally biased region" description="Basic and acidic residues" evidence="3">
    <location>
        <begin position="312"/>
        <end position="327"/>
    </location>
</feature>
<sequence>MLSDLARFHHSPPPPPFDTDFRCYSVALYGSLHSNDRLQDINFGGKILLPQSALDWLTNLNVTYPMMFKITNLDPSSDSRFTHCGVLEFHQVEGLCYLPHWLMNNLLLCEGGLINVKLVQLPIGSYVKLKPENCLLSRLSDPSAVLELKLRNFSCLTKGDMFAIEHNGSVLEFLVQELRPADAVCIIDCDLSVEFDTPFEENTEALKHETSKVIRINKELPDEATKEEMDLAFRFPGVGRRLDGKDAVEQSGSAPGCSTSMGSSYKAQQTGLARNGHQGKRYPCDEYPGYYVPDWNYDENILTFHPPSWFKEGEMDARGRPLKDREPLVGNSSANPEIKEREQQHSDQLQ</sequence>
<dbReference type="InterPro" id="IPR042299">
    <property type="entry name" value="Ufd1-like_Nn"/>
</dbReference>
<accession>A0A5S6QF80</accession>
<organism evidence="6 7">
    <name type="scientific">Trichuris muris</name>
    <name type="common">Mouse whipworm</name>
    <dbReference type="NCBI Taxonomy" id="70415"/>
    <lineage>
        <taxon>Eukaryota</taxon>
        <taxon>Metazoa</taxon>
        <taxon>Ecdysozoa</taxon>
        <taxon>Nematoda</taxon>
        <taxon>Enoplea</taxon>
        <taxon>Dorylaimia</taxon>
        <taxon>Trichinellida</taxon>
        <taxon>Trichuridae</taxon>
        <taxon>Trichuris</taxon>
    </lineage>
</organism>
<feature type="domain" description="Ubiquitin fusion degradation protein UFD1 N-terminal subdomain 2" evidence="5">
    <location>
        <begin position="124"/>
        <end position="198"/>
    </location>
</feature>
<dbReference type="GO" id="GO:0036503">
    <property type="term" value="P:ERAD pathway"/>
    <property type="evidence" value="ECO:0007669"/>
    <property type="project" value="TreeGrafter"/>
</dbReference>
<dbReference type="WBParaSite" id="TMUE_1000005844.1">
    <property type="protein sequence ID" value="TMUE_1000005844.1"/>
    <property type="gene ID" value="WBGene00290936"/>
</dbReference>
<protein>
    <submittedName>
        <fullName evidence="7">Ubiquitin fusion degradation protein 1 homolog</fullName>
    </submittedName>
</protein>
<reference evidence="7" key="2">
    <citation type="submission" date="2019-12" db="UniProtKB">
        <authorList>
            <consortium name="WormBaseParasite"/>
        </authorList>
    </citation>
    <scope>IDENTIFICATION</scope>
</reference>
<evidence type="ECO:0000259" key="5">
    <source>
        <dbReference type="Pfam" id="PF24842"/>
    </source>
</evidence>
<keyword evidence="6" id="KW-1185">Reference proteome</keyword>
<feature type="compositionally biased region" description="Polar residues" evidence="3">
    <location>
        <begin position="250"/>
        <end position="263"/>
    </location>
</feature>
<feature type="compositionally biased region" description="Basic and acidic residues" evidence="3">
    <location>
        <begin position="337"/>
        <end position="350"/>
    </location>
</feature>
<dbReference type="WBParaSite" id="TMUE_1000005844.2">
    <property type="protein sequence ID" value="TMUE_1000005844.2"/>
    <property type="gene ID" value="WBGene00290936"/>
</dbReference>
<evidence type="ECO:0000256" key="1">
    <source>
        <dbReference type="ARBA" id="ARBA00006043"/>
    </source>
</evidence>
<dbReference type="AlphaFoldDB" id="A0A5S6QF80"/>
<dbReference type="Proteomes" id="UP000046395">
    <property type="component" value="Unassembled WGS sequence"/>
</dbReference>
<evidence type="ECO:0000256" key="2">
    <source>
        <dbReference type="ARBA" id="ARBA00022786"/>
    </source>
</evidence>
<evidence type="ECO:0000313" key="7">
    <source>
        <dbReference type="WBParaSite" id="TMUE_1000005844.1"/>
    </source>
</evidence>
<dbReference type="Pfam" id="PF03152">
    <property type="entry name" value="UFD1_N1"/>
    <property type="match status" value="1"/>
</dbReference>
<proteinExistence type="inferred from homology"/>
<evidence type="ECO:0000313" key="6">
    <source>
        <dbReference type="Proteomes" id="UP000046395"/>
    </source>
</evidence>
<dbReference type="Gene3D" id="2.40.40.50">
    <property type="entry name" value="Ubiquitin fusion degradation protein UFD1, N-terminal domain"/>
    <property type="match status" value="1"/>
</dbReference>
<dbReference type="PANTHER" id="PTHR12555:SF13">
    <property type="entry name" value="UBIQUITIN RECOGNITION FACTOR IN ER-ASSOCIATED DEGRADATION PROTEIN 1"/>
    <property type="match status" value="1"/>
</dbReference>
<dbReference type="STRING" id="70415.A0A5S6QF80"/>
<dbReference type="PANTHER" id="PTHR12555">
    <property type="entry name" value="UBIQUITIN FUSION DEGRADATON PROTEIN 1"/>
    <property type="match status" value="1"/>
</dbReference>
<dbReference type="Gene3D" id="3.10.330.10">
    <property type="match status" value="1"/>
</dbReference>
<name>A0A5S6QF80_TRIMR</name>
<evidence type="ECO:0000259" key="4">
    <source>
        <dbReference type="Pfam" id="PF03152"/>
    </source>
</evidence>
<dbReference type="InterPro" id="IPR004854">
    <property type="entry name" value="Ufd1-like"/>
</dbReference>
<feature type="domain" description="Ubiquitin fusion degradation protein UFD1 N-terminal subdomain 1" evidence="4">
    <location>
        <begin position="17"/>
        <end position="122"/>
    </location>
</feature>
<feature type="region of interest" description="Disordered" evidence="3">
    <location>
        <begin position="244"/>
        <end position="263"/>
    </location>
</feature>
<comment type="similarity">
    <text evidence="1">Belongs to the UFD1 family.</text>
</comment>